<feature type="domain" description="Duffy-binding-like" evidence="7">
    <location>
        <begin position="321"/>
        <end position="479"/>
    </location>
</feature>
<feature type="compositionally biased region" description="Basic and acidic residues" evidence="1">
    <location>
        <begin position="2178"/>
        <end position="2200"/>
    </location>
</feature>
<reference evidence="8 9" key="2">
    <citation type="submission" date="2013-02" db="EMBL/GenBank/DDBJ databases">
        <title>The Genome Sequence of Plasmodium falciparum Tanzania (2000708).</title>
        <authorList>
            <consortium name="The Broad Institute Genome Sequencing Platform"/>
            <consortium name="The Broad Institute Genome Sequencing Center for Infectious Disease"/>
            <person name="Neafsey D."/>
            <person name="Cheeseman I."/>
            <person name="Volkman S."/>
            <person name="Adams J."/>
            <person name="Walker B."/>
            <person name="Young S.K."/>
            <person name="Zeng Q."/>
            <person name="Gargeya S."/>
            <person name="Fitzgerald M."/>
            <person name="Haas B."/>
            <person name="Abouelleil A."/>
            <person name="Alvarado L."/>
            <person name="Arachchi H.M."/>
            <person name="Berlin A.M."/>
            <person name="Chapman S.B."/>
            <person name="Dewar J."/>
            <person name="Goldberg J."/>
            <person name="Griggs A."/>
            <person name="Gujja S."/>
            <person name="Hansen M."/>
            <person name="Howarth C."/>
            <person name="Imamovic A."/>
            <person name="Larimer J."/>
            <person name="McCowan C."/>
            <person name="Murphy C."/>
            <person name="Neiman D."/>
            <person name="Pearson M."/>
            <person name="Priest M."/>
            <person name="Roberts A."/>
            <person name="Saif S."/>
            <person name="Shea T."/>
            <person name="Sisk P."/>
            <person name="Sykes S."/>
            <person name="Wortman J."/>
            <person name="Nusbaum C."/>
            <person name="Birren B."/>
        </authorList>
    </citation>
    <scope>NUCLEOTIDE SEQUENCE [LARGE SCALE GENOMIC DNA]</scope>
    <source>
        <strain evidence="9">Tanzania (2000708)</strain>
    </source>
</reference>
<keyword evidence="2" id="KW-0812">Transmembrane</keyword>
<feature type="compositionally biased region" description="Acidic residues" evidence="1">
    <location>
        <begin position="2123"/>
        <end position="2134"/>
    </location>
</feature>
<dbReference type="Pfam" id="PF05424">
    <property type="entry name" value="Duffy_binding"/>
    <property type="match status" value="3"/>
</dbReference>
<feature type="domain" description="Duffy-binding-like" evidence="3">
    <location>
        <begin position="1968"/>
        <end position="2107"/>
    </location>
</feature>
<dbReference type="Pfam" id="PF15447">
    <property type="entry name" value="NTS"/>
    <property type="match status" value="1"/>
</dbReference>
<feature type="region of interest" description="Disordered" evidence="1">
    <location>
        <begin position="805"/>
        <end position="853"/>
    </location>
</feature>
<dbReference type="FunFam" id="1.20.1310.20:FF:000001">
    <property type="entry name" value="Erythrocyte membrane protein 1, PfEMP1"/>
    <property type="match status" value="1"/>
</dbReference>
<evidence type="ECO:0000259" key="6">
    <source>
        <dbReference type="Pfam" id="PF18562"/>
    </source>
</evidence>
<feature type="domain" description="Cysteine-rich interdomain region 1 gamma" evidence="6">
    <location>
        <begin position="1899"/>
        <end position="1951"/>
    </location>
</feature>
<feature type="compositionally biased region" description="Polar residues" evidence="1">
    <location>
        <begin position="2160"/>
        <end position="2172"/>
    </location>
</feature>
<dbReference type="InterPro" id="IPR042202">
    <property type="entry name" value="Duffy-ag-bd_sf"/>
</dbReference>
<dbReference type="SUPFAM" id="SSF140924">
    <property type="entry name" value="Duffy binding domain-like"/>
    <property type="match status" value="5"/>
</dbReference>
<sequence length="2288" mass="256803">MAPGGRPGGGGGGGSSGGGDIDDTSAKNLLDSIGEEVYKEVKNEALKRSNGELKGKLQEAATASGVTGGTDDPCKFKYNELGGAADGKRYPCTNLSGKVEPRFSNTLGGQCTNEKMRSGGKGACAPYRRVHLCHHNLESIETNIYDSDNAKHNLLLEVCMAAYYEGDLIKTRHRGHQLKNKDTSSQLCTVLARSFADIGDIVRGRDLFYGNDEEKKKRDELDKKLKEVFGKIHGGLSEEAKKHYGSDKENYYQLREDWWTANRETVWKAITCDAPHDAQYFRGTCGSGNNARRDPSQCRCDDNQVPTYFDYVPQYLRWFEEWAEDFCRLRKRKLENAIKKCRGGEKGNERYCSGNGFDCEQTIRGNEHFVEGDCHDCSVACSPFVKWLDNQKLEFDKQVKKYKTEIRKYKNGASGSTGGRAKRSVSTTNYDGYEKKFYKELKKKNNYETVDGFLELLNKEDVCTKFSEDEGKINFKEVNSGKNSDGSNKTFSRSKYCKACPWCGVERNGGGWKAKNDNECDPGRGYKGYKETKIPILTGDKTKSDMVKKYNKFCNGNGGNSAPVAAPGTANGGVGGARGGAASGDNSDNATTGYCGTNNSDKVSSLCEKWTCYYKKKEKDGGKDINFCVLQNGKQDTKEHKVTSYNAFFWDWVYRMLHDSLDWRKQLGNCINKDNGNTCKKNNCNDKCECFAKWVEHKQQEWEKIKKHFDEQEDIRQKAFLGSGLSSPDVVLELLLKKDLLLESIKDTHVDANDIERIGEMLQDTGVLGGVGGVAASGSGTGDNSGENKNTSIDKFLQEEAKDATKCQKDCQEPQQSLGRSLNPRVDDDDGLPKKRDRRTNPCSGESGNKQYPVLAGKVAKEMQEAAHENMVDRSVKNGETKSSLEGDISLAEFKNGRSGNELQGNNICDITKEHTNDSRHGTKAYNGPCTGKDGGNERFNAGTKWEGDNFVSATHKNLYIPPRRQHMCTSNLEKLDYSWVIKNTKDHVNDTFLVDVLLAAKEEADYIKNNYKDTNDKEGKCRALRYSFADIGDIIRGRDLWEKDGGSSEMETRLIAIFKKIKDELSGIQGKYERDDKTIPKYKQLREDWWEANRDQVWEAMQCPPKNGTFPCSDKTTPHEDYIPQRLRWMVEWAEWYCKMQKKEYEKLEGKCSKCKVMGQRCTSGDGECTKCKEACDEYSKQIEPWKKQWNEILYKYLMLYLEIQIAAANGGTGKYVGDVGPKDKAVVEFFKELQKQNSGKTTYDTAAGYIHQELPYTQCQIQKHFCTSGKENKDKYVFRSKPNDYDDACDCYKKTASSPEELGRSATDPSPGTHVESEEHDSGDDDDDDDDEEDVEEEEEATKAESEAPAATEGDGSTTTTQQEVQPPPTPEDDNVEKVCATVKSALDDMGSLTNACGLKYGPKAPTSWKCVSSGNNTTTSSGSGESTKSSDSGSICVPPRRRRLYVGKLEQWASDETTKSLSPQGLSTSPTSSESPKGDALLLTAFVESAAIETFFLWHKYKEEKKPPAQEGAAALAQEGSQEVDPEQNKLQQTGEIPNDFLRQMFYTLADYKDIFEGKSIEVGDEKEKQKMQEIQKKIKEILNGDNKKTADGGPPKTDSGTTPQTLWSKYAESIWNGMIYALTYKDGEEGKSPQVDDDVKGQLFENGKNTPKTQYDYNSVKLDNSGTEDPINNPKLSDFVEIPTFFRWLHEWGSDFCDTRKHLLEKIYKDCEVEENGDRGRGELKQKYSGDGYYCDIKDISEKGLFAELDKPSCAKPCSSYRKWIERKKYEFTEQKNAYNQEKKDATTKSGDISDQYFVKNLLNGYSSIDSFLDMLKNGPCKNNNDDDNDNVKDEIDFGDVNGKTFQHTEYCGTCPEFKINCQNGNCGGGTENKCKGKTETVITAKDIKRMGTFTEEVIIRVSDNSATEFKGDLQNDCQHAGIFKGIKENKWECRKVCGVDICTLEKENNNGEESNEHIIVKELLKRWLEYFFEDYNKINKKLNSCMNKGEQSPCIKGCVEKWISTKKEEWQNINSTYQEINENKNDDAGNNLNSFLEQAPFHSEVQKAIKPCDLTHFKKSCGLNGDASSKKSKNGNDNDLVLCLLDKLQKKMDECKRKHDENSVENSDETQTACDDPPPVEDDEEDLLHEEENTVKAPKICDDVLPEPKEPGETCTPTAADSEQNPRQTPPLKPEEAPEPKKPAPTEENSDDSKNEQTPVLKPEEESPAQPAPAPSRPPPPPPHPPLAPAREPFDSTILQTTIPFGVALALGSIAFLFLKVKENIYIYVWDICIYMCFVYMYV</sequence>
<dbReference type="Pfam" id="PF03011">
    <property type="entry name" value="PFEMP"/>
    <property type="match status" value="2"/>
</dbReference>
<evidence type="ECO:0000259" key="5">
    <source>
        <dbReference type="Pfam" id="PF15447"/>
    </source>
</evidence>
<feature type="transmembrane region" description="Helical" evidence="2">
    <location>
        <begin position="2243"/>
        <end position="2263"/>
    </location>
</feature>
<dbReference type="Gene3D" id="1.20.58.830">
    <property type="match status" value="4"/>
</dbReference>
<feature type="domain" description="Duffy-binding-like" evidence="3">
    <location>
        <begin position="648"/>
        <end position="813"/>
    </location>
</feature>
<protein>
    <recommendedName>
        <fullName evidence="10">Duffy-binding-like domain-containing protein</fullName>
    </recommendedName>
</protein>
<feature type="region of interest" description="Disordered" evidence="1">
    <location>
        <begin position="1408"/>
        <end position="1480"/>
    </location>
</feature>
<feature type="compositionally biased region" description="Basic and acidic residues" evidence="1">
    <location>
        <begin position="1585"/>
        <end position="1594"/>
    </location>
</feature>
<feature type="compositionally biased region" description="Pro residues" evidence="1">
    <location>
        <begin position="2215"/>
        <end position="2233"/>
    </location>
</feature>
<feature type="compositionally biased region" description="Basic and acidic residues" evidence="1">
    <location>
        <begin position="2135"/>
        <end position="2157"/>
    </location>
</feature>
<evidence type="ECO:0000259" key="4">
    <source>
        <dbReference type="Pfam" id="PF05424"/>
    </source>
</evidence>
<dbReference type="GO" id="GO:0016020">
    <property type="term" value="C:membrane"/>
    <property type="evidence" value="ECO:0007669"/>
    <property type="project" value="InterPro"/>
</dbReference>
<keyword evidence="2" id="KW-1133">Transmembrane helix</keyword>
<dbReference type="InterPro" id="IPR004258">
    <property type="entry name" value="DBL"/>
</dbReference>
<accession>A0A024VX44</accession>
<dbReference type="EMBL" id="KI926750">
    <property type="protein sequence ID" value="ETW33279.1"/>
    <property type="molecule type" value="Genomic_DNA"/>
</dbReference>
<dbReference type="Proteomes" id="UP000030708">
    <property type="component" value="Unassembled WGS sequence"/>
</dbReference>
<dbReference type="InterPro" id="IPR054595">
    <property type="entry name" value="DBL_C"/>
</dbReference>
<evidence type="ECO:0000313" key="8">
    <source>
        <dbReference type="EMBL" id="ETW33279.1"/>
    </source>
</evidence>
<dbReference type="OrthoDB" id="378917at2759"/>
<feature type="domain" description="Duffy-antigen binding" evidence="4">
    <location>
        <begin position="122"/>
        <end position="317"/>
    </location>
</feature>
<feature type="domain" description="Duffy-binding-like" evidence="7">
    <location>
        <begin position="1695"/>
        <end position="1854"/>
    </location>
</feature>
<dbReference type="InterPro" id="IPR041480">
    <property type="entry name" value="CIDR1_gamma"/>
</dbReference>
<evidence type="ECO:0000313" key="9">
    <source>
        <dbReference type="Proteomes" id="UP000030708"/>
    </source>
</evidence>
<reference evidence="8 9" key="1">
    <citation type="submission" date="2013-02" db="EMBL/GenBank/DDBJ databases">
        <title>The Genome Annotation of Plasmodium falciparum Tanzania (2000708).</title>
        <authorList>
            <consortium name="The Broad Institute Genome Sequencing Platform"/>
            <consortium name="The Broad Institute Genome Sequencing Center for Infectious Disease"/>
            <person name="Neafsey D."/>
            <person name="Hoffman S."/>
            <person name="Volkman S."/>
            <person name="Rosenthal P."/>
            <person name="Walker B."/>
            <person name="Young S.K."/>
            <person name="Zeng Q."/>
            <person name="Gargeya S."/>
            <person name="Fitzgerald M."/>
            <person name="Haas B."/>
            <person name="Abouelleil A."/>
            <person name="Allen A.W."/>
            <person name="Alvarado L."/>
            <person name="Arachchi H.M."/>
            <person name="Berlin A.M."/>
            <person name="Chapman S.B."/>
            <person name="Gainer-Dewar J."/>
            <person name="Goldberg J."/>
            <person name="Griggs A."/>
            <person name="Gujja S."/>
            <person name="Hansen M."/>
            <person name="Howarth C."/>
            <person name="Imamovic A."/>
            <person name="Ireland A."/>
            <person name="Larimer J."/>
            <person name="McCowan C."/>
            <person name="Murphy C."/>
            <person name="Pearson M."/>
            <person name="Poon T.W."/>
            <person name="Priest M."/>
            <person name="Roberts A."/>
            <person name="Saif S."/>
            <person name="Shea T."/>
            <person name="Sisk P."/>
            <person name="Sykes S."/>
            <person name="Wortman J."/>
            <person name="Nusbaum C."/>
            <person name="Birren B."/>
        </authorList>
    </citation>
    <scope>NUCLEOTIDE SEQUENCE [LARGE SCALE GENOMIC DNA]</scope>
    <source>
        <strain evidence="9">Tanzania (2000708)</strain>
    </source>
</reference>
<feature type="compositionally biased region" description="Gly residues" evidence="1">
    <location>
        <begin position="1"/>
        <end position="19"/>
    </location>
</feature>
<dbReference type="Pfam" id="PF22672">
    <property type="entry name" value="DBL_C"/>
    <property type="match status" value="2"/>
</dbReference>
<feature type="transmembrane region" description="Helical" evidence="2">
    <location>
        <begin position="2270"/>
        <end position="2287"/>
    </location>
</feature>
<proteinExistence type="predicted"/>
<evidence type="ECO:0000256" key="2">
    <source>
        <dbReference type="SAM" id="Phobius"/>
    </source>
</evidence>
<feature type="region of interest" description="Disordered" evidence="1">
    <location>
        <begin position="1299"/>
        <end position="1381"/>
    </location>
</feature>
<evidence type="ECO:0000256" key="1">
    <source>
        <dbReference type="SAM" id="MobiDB-lite"/>
    </source>
</evidence>
<feature type="compositionally biased region" description="Polar residues" evidence="1">
    <location>
        <begin position="841"/>
        <end position="850"/>
    </location>
</feature>
<feature type="region of interest" description="Disordered" evidence="1">
    <location>
        <begin position="2103"/>
        <end position="2237"/>
    </location>
</feature>
<feature type="domain" description="Duffy-antigen binding" evidence="4">
    <location>
        <begin position="1438"/>
        <end position="1636"/>
    </location>
</feature>
<feature type="region of interest" description="Disordered" evidence="1">
    <location>
        <begin position="1585"/>
        <end position="1609"/>
    </location>
</feature>
<dbReference type="Gene3D" id="1.20.58.1930">
    <property type="match status" value="1"/>
</dbReference>
<feature type="compositionally biased region" description="Low complexity" evidence="1">
    <location>
        <begin position="1415"/>
        <end position="1437"/>
    </location>
</feature>
<name>A0A024VX44_PLAFA</name>
<feature type="compositionally biased region" description="Acidic residues" evidence="1">
    <location>
        <begin position="1320"/>
        <end position="1342"/>
    </location>
</feature>
<dbReference type="InterPro" id="IPR029210">
    <property type="entry name" value="PfEMP1_NTS"/>
</dbReference>
<dbReference type="FunFam" id="1.20.58.1930:FF:000001">
    <property type="entry name" value="Erythrocyte membrane protein 1, PfEMP1"/>
    <property type="match status" value="1"/>
</dbReference>
<dbReference type="GO" id="GO:0046789">
    <property type="term" value="F:host cell surface receptor binding"/>
    <property type="evidence" value="ECO:0007669"/>
    <property type="project" value="InterPro"/>
</dbReference>
<feature type="domain" description="Duffy-antigen binding" evidence="4">
    <location>
        <begin position="959"/>
        <end position="1129"/>
    </location>
</feature>
<organism evidence="8 9">
    <name type="scientific">Plasmodium falciparum Tanzania</name>
    <name type="common">2000708</name>
    <dbReference type="NCBI Taxonomy" id="1036725"/>
    <lineage>
        <taxon>Eukaryota</taxon>
        <taxon>Sar</taxon>
        <taxon>Alveolata</taxon>
        <taxon>Apicomplexa</taxon>
        <taxon>Aconoidasida</taxon>
        <taxon>Haemosporida</taxon>
        <taxon>Plasmodiidae</taxon>
        <taxon>Plasmodium</taxon>
        <taxon>Plasmodium (Laverania)</taxon>
    </lineage>
</organism>
<dbReference type="InterPro" id="IPR008602">
    <property type="entry name" value="Duffy-antigen-binding"/>
</dbReference>
<dbReference type="Pfam" id="PF18562">
    <property type="entry name" value="CIDR1_gamma"/>
    <property type="match status" value="1"/>
</dbReference>
<feature type="domain" description="Plasmodium falciparum erythrocyte membrane protein-1 N-terminal segment" evidence="5">
    <location>
        <begin position="25"/>
        <end position="60"/>
    </location>
</feature>
<dbReference type="FunFam" id="1.20.58.830:FF:000003">
    <property type="entry name" value="Erythrocyte membrane protein 1, PfEMP1"/>
    <property type="match status" value="1"/>
</dbReference>
<evidence type="ECO:0000259" key="7">
    <source>
        <dbReference type="Pfam" id="PF22672"/>
    </source>
</evidence>
<evidence type="ECO:0008006" key="10">
    <source>
        <dbReference type="Google" id="ProtNLM"/>
    </source>
</evidence>
<feature type="region of interest" description="Disordered" evidence="1">
    <location>
        <begin position="1"/>
        <end position="28"/>
    </location>
</feature>
<dbReference type="Gene3D" id="1.20.1310.20">
    <property type="entry name" value="Duffy-antigen binding domain"/>
    <property type="match status" value="3"/>
</dbReference>
<keyword evidence="2" id="KW-0472">Membrane</keyword>
<gene>
    <name evidence="8" type="ORF">PFTANZ_06002</name>
</gene>
<feature type="compositionally biased region" description="Polar residues" evidence="1">
    <location>
        <begin position="1462"/>
        <end position="1478"/>
    </location>
</feature>
<evidence type="ECO:0000259" key="3">
    <source>
        <dbReference type="Pfam" id="PF03011"/>
    </source>
</evidence>